<dbReference type="RefSeq" id="WP_022119144.1">
    <property type="nucleotide sequence ID" value="NZ_JAJEQE010000019.1"/>
</dbReference>
<keyword evidence="3 7" id="KW-0694">RNA-binding</keyword>
<dbReference type="Gene3D" id="3.30.160.20">
    <property type="match status" value="1"/>
</dbReference>
<dbReference type="SUPFAM" id="SSF54768">
    <property type="entry name" value="dsRNA-binding domain-like"/>
    <property type="match status" value="1"/>
</dbReference>
<sequence length="169" mass="17875">MKHTLIDASQLELNEKVVSIKRVTKVVKGGRNMRFTALVVVGDGNGHVGAGLGKAAEIPEAIRKGKEDAAKKLIKVDLDENASIPHDYTGKFGGASVLLKRSPEGTGVIAGGPARNVLEMAGIKNIRTKSLGSNNKQNVVLATMEALKSLKSPEEVARLRGKSVDEILA</sequence>
<dbReference type="InterPro" id="IPR000851">
    <property type="entry name" value="Ribosomal_uS5"/>
</dbReference>
<dbReference type="Gene3D" id="3.30.230.10">
    <property type="match status" value="1"/>
</dbReference>
<organism evidence="10 11">
    <name type="scientific">Hominisplanchenecus faecis</name>
    <dbReference type="NCBI Taxonomy" id="2885351"/>
    <lineage>
        <taxon>Bacteria</taxon>
        <taxon>Bacillati</taxon>
        <taxon>Bacillota</taxon>
        <taxon>Clostridia</taxon>
        <taxon>Lachnospirales</taxon>
        <taxon>Lachnospiraceae</taxon>
        <taxon>Hominisplanchenecus</taxon>
    </lineage>
</organism>
<evidence type="ECO:0000256" key="6">
    <source>
        <dbReference type="ARBA" id="ARBA00035255"/>
    </source>
</evidence>
<dbReference type="Pfam" id="PF03719">
    <property type="entry name" value="Ribosomal_S5_C"/>
    <property type="match status" value="1"/>
</dbReference>
<evidence type="ECO:0000259" key="9">
    <source>
        <dbReference type="PROSITE" id="PS50881"/>
    </source>
</evidence>
<proteinExistence type="inferred from homology"/>
<evidence type="ECO:0000256" key="1">
    <source>
        <dbReference type="ARBA" id="ARBA00008945"/>
    </source>
</evidence>
<comment type="caution">
    <text evidence="10">The sequence shown here is derived from an EMBL/GenBank/DDBJ whole genome shotgun (WGS) entry which is preliminary data.</text>
</comment>
<comment type="similarity">
    <text evidence="1 7 8">Belongs to the universal ribosomal protein uS5 family.</text>
</comment>
<evidence type="ECO:0000256" key="4">
    <source>
        <dbReference type="ARBA" id="ARBA00022980"/>
    </source>
</evidence>
<dbReference type="Proteomes" id="UP001299235">
    <property type="component" value="Unassembled WGS sequence"/>
</dbReference>
<comment type="function">
    <text evidence="7">Located at the back of the 30S subunit body where it stabilizes the conformation of the head with respect to the body.</text>
</comment>
<evidence type="ECO:0000256" key="7">
    <source>
        <dbReference type="HAMAP-Rule" id="MF_01307"/>
    </source>
</evidence>
<keyword evidence="11" id="KW-1185">Reference proteome</keyword>
<dbReference type="InterPro" id="IPR013810">
    <property type="entry name" value="Ribosomal_uS5_N"/>
</dbReference>
<comment type="function">
    <text evidence="7">With S4 and S12 plays an important role in translational accuracy.</text>
</comment>
<accession>A0ABS8EVE7</accession>
<name>A0ABS8EVE7_9FIRM</name>
<dbReference type="InterPro" id="IPR014721">
    <property type="entry name" value="Ribsml_uS5_D2-typ_fold_subgr"/>
</dbReference>
<comment type="domain">
    <text evidence="7">The N-terminal domain interacts with the head of the 30S subunit; the C-terminal domain interacts with the body and contacts protein S4. The interaction surface between S4 and S5 is involved in control of translational fidelity.</text>
</comment>
<dbReference type="GO" id="GO:0005840">
    <property type="term" value="C:ribosome"/>
    <property type="evidence" value="ECO:0007669"/>
    <property type="project" value="UniProtKB-KW"/>
</dbReference>
<dbReference type="HAMAP" id="MF_01307_B">
    <property type="entry name" value="Ribosomal_uS5_B"/>
    <property type="match status" value="1"/>
</dbReference>
<keyword evidence="2 7" id="KW-0699">rRNA-binding</keyword>
<dbReference type="Pfam" id="PF00333">
    <property type="entry name" value="Ribosomal_S5"/>
    <property type="match status" value="1"/>
</dbReference>
<protein>
    <recommendedName>
        <fullName evidence="6 7">Small ribosomal subunit protein uS5</fullName>
    </recommendedName>
</protein>
<evidence type="ECO:0000256" key="5">
    <source>
        <dbReference type="ARBA" id="ARBA00023274"/>
    </source>
</evidence>
<dbReference type="PANTHER" id="PTHR48277">
    <property type="entry name" value="MITOCHONDRIAL RIBOSOMAL PROTEIN S5"/>
    <property type="match status" value="1"/>
</dbReference>
<dbReference type="InterPro" id="IPR018192">
    <property type="entry name" value="Ribosomal_uS5_N_CS"/>
</dbReference>
<dbReference type="InterPro" id="IPR005324">
    <property type="entry name" value="Ribosomal_uS5_C"/>
</dbReference>
<gene>
    <name evidence="7 10" type="primary">rpsE</name>
    <name evidence="10" type="ORF">LKD42_07230</name>
</gene>
<evidence type="ECO:0000256" key="2">
    <source>
        <dbReference type="ARBA" id="ARBA00022730"/>
    </source>
</evidence>
<comment type="subunit">
    <text evidence="7">Part of the 30S ribosomal subunit. Contacts proteins S4 and S8.</text>
</comment>
<feature type="domain" description="S5 DRBM" evidence="9">
    <location>
        <begin position="13"/>
        <end position="76"/>
    </location>
</feature>
<keyword evidence="4 7" id="KW-0689">Ribosomal protein</keyword>
<reference evidence="10 11" key="1">
    <citation type="submission" date="2021-10" db="EMBL/GenBank/DDBJ databases">
        <title>Anaerobic single-cell dispensing facilitates the cultivation of human gut bacteria.</title>
        <authorList>
            <person name="Afrizal A."/>
        </authorList>
    </citation>
    <scope>NUCLEOTIDE SEQUENCE [LARGE SCALE GENOMIC DNA]</scope>
    <source>
        <strain evidence="10 11">CLA-AA-H246</strain>
    </source>
</reference>
<dbReference type="EMBL" id="JAJEQE010000019">
    <property type="protein sequence ID" value="MCC2149047.1"/>
    <property type="molecule type" value="Genomic_DNA"/>
</dbReference>
<dbReference type="SUPFAM" id="SSF54211">
    <property type="entry name" value="Ribosomal protein S5 domain 2-like"/>
    <property type="match status" value="1"/>
</dbReference>
<keyword evidence="5 7" id="KW-0687">Ribonucleoprotein</keyword>
<dbReference type="PROSITE" id="PS50881">
    <property type="entry name" value="S5_DSRBD"/>
    <property type="match status" value="1"/>
</dbReference>
<dbReference type="InterPro" id="IPR020568">
    <property type="entry name" value="Ribosomal_Su5_D2-typ_SF"/>
</dbReference>
<evidence type="ECO:0000313" key="11">
    <source>
        <dbReference type="Proteomes" id="UP001299235"/>
    </source>
</evidence>
<dbReference type="InterPro" id="IPR005712">
    <property type="entry name" value="Ribosomal_uS5_bac-type"/>
</dbReference>
<dbReference type="PANTHER" id="PTHR48277:SF1">
    <property type="entry name" value="MITOCHONDRIAL RIBOSOMAL PROTEIN S5"/>
    <property type="match status" value="1"/>
</dbReference>
<evidence type="ECO:0000256" key="8">
    <source>
        <dbReference type="RuleBase" id="RU003823"/>
    </source>
</evidence>
<dbReference type="NCBIfam" id="TIGR01021">
    <property type="entry name" value="rpsE_bact"/>
    <property type="match status" value="1"/>
</dbReference>
<evidence type="ECO:0000313" key="10">
    <source>
        <dbReference type="EMBL" id="MCC2149047.1"/>
    </source>
</evidence>
<evidence type="ECO:0000256" key="3">
    <source>
        <dbReference type="ARBA" id="ARBA00022884"/>
    </source>
</evidence>
<dbReference type="PROSITE" id="PS00585">
    <property type="entry name" value="RIBOSOMAL_S5"/>
    <property type="match status" value="1"/>
</dbReference>